<feature type="region of interest" description="Disordered" evidence="1">
    <location>
        <begin position="74"/>
        <end position="93"/>
    </location>
</feature>
<feature type="region of interest" description="Disordered" evidence="1">
    <location>
        <begin position="191"/>
        <end position="215"/>
    </location>
</feature>
<keyword evidence="3" id="KW-1185">Reference proteome</keyword>
<dbReference type="Proteomes" id="UP000053900">
    <property type="component" value="Unassembled WGS sequence"/>
</dbReference>
<name>A0ABR5IJ12_9HYPH</name>
<sequence length="340" mass="37488">MKLLQGLVLTTALITVGQTHSYAKQDPSTMQIVPSSDGTGQFLQEVPQSTATGKPASAVAAVSSSATSAKDIQESVENKKVAQPDDKAKVEESSSNKFREIIEILLGVLGVGLAAFCLYKLSRIRNEIANLQEQVDGLSKANNQPKEANNQQDHVIHNINLLLKENKKWKASIAELQGGFEQLQQQLLHSPKQQSAISASQAPNRPTTAKPELPVDTLMQEELRPKPTPKAKEEITEFFYFTKASKDNGFNLSEGTKHKENESLFGVAHYSNDEWKFDFISDQSTMSGIIRNIDQMLASVCDIENYVEKNPTSIENISPGKLERNGENLVVIKKAVVRLK</sequence>
<feature type="compositionally biased region" description="Polar residues" evidence="1">
    <location>
        <begin position="191"/>
        <end position="207"/>
    </location>
</feature>
<organism evidence="2 3">
    <name type="scientific">Enhydrobacter aerosaccus</name>
    <dbReference type="NCBI Taxonomy" id="225324"/>
    <lineage>
        <taxon>Bacteria</taxon>
        <taxon>Pseudomonadati</taxon>
        <taxon>Pseudomonadota</taxon>
        <taxon>Alphaproteobacteria</taxon>
        <taxon>Hyphomicrobiales</taxon>
        <taxon>Enhydrobacter</taxon>
    </lineage>
</organism>
<protein>
    <submittedName>
        <fullName evidence="2">Uncharacterized protein</fullName>
    </submittedName>
</protein>
<evidence type="ECO:0000256" key="1">
    <source>
        <dbReference type="SAM" id="MobiDB-lite"/>
    </source>
</evidence>
<accession>A0ABR5IJ12</accession>
<comment type="caution">
    <text evidence="2">The sequence shown here is derived from an EMBL/GenBank/DDBJ whole genome shotgun (WGS) entry which is preliminary data.</text>
</comment>
<dbReference type="EMBL" id="LGSW01000017">
    <property type="protein sequence ID" value="KND18077.1"/>
    <property type="molecule type" value="Genomic_DNA"/>
</dbReference>
<evidence type="ECO:0000313" key="3">
    <source>
        <dbReference type="Proteomes" id="UP000053900"/>
    </source>
</evidence>
<reference evidence="2 3" key="1">
    <citation type="submission" date="2015-07" db="EMBL/GenBank/DDBJ databases">
        <title>Draft genome of Enhydrobacter aerosaccus.</title>
        <authorList>
            <person name="Wang X."/>
        </authorList>
    </citation>
    <scope>NUCLEOTIDE SEQUENCE [LARGE SCALE GENOMIC DNA]</scope>
    <source>
        <strain evidence="2 3">CGMCC9176</strain>
    </source>
</reference>
<proteinExistence type="predicted"/>
<gene>
    <name evidence="2" type="ORF">AFK20_11870</name>
</gene>
<evidence type="ECO:0000313" key="2">
    <source>
        <dbReference type="EMBL" id="KND18077.1"/>
    </source>
</evidence>